<organism evidence="3 4">
    <name type="scientific">Sphaerulina musiva (strain SO2202)</name>
    <name type="common">Poplar stem canker fungus</name>
    <name type="synonym">Septoria musiva</name>
    <dbReference type="NCBI Taxonomy" id="692275"/>
    <lineage>
        <taxon>Eukaryota</taxon>
        <taxon>Fungi</taxon>
        <taxon>Dikarya</taxon>
        <taxon>Ascomycota</taxon>
        <taxon>Pezizomycotina</taxon>
        <taxon>Dothideomycetes</taxon>
        <taxon>Dothideomycetidae</taxon>
        <taxon>Mycosphaerellales</taxon>
        <taxon>Mycosphaerellaceae</taxon>
        <taxon>Sphaerulina</taxon>
    </lineage>
</organism>
<evidence type="ECO:0000313" key="4">
    <source>
        <dbReference type="Proteomes" id="UP000016931"/>
    </source>
</evidence>
<dbReference type="OrthoDB" id="3917769at2759"/>
<dbReference type="PROSITE" id="PS00539">
    <property type="entry name" value="PYROKININ"/>
    <property type="match status" value="1"/>
</dbReference>
<reference evidence="3 4" key="1">
    <citation type="journal article" date="2012" name="PLoS Pathog.">
        <title>Diverse lifestyles and strategies of plant pathogenesis encoded in the genomes of eighteen Dothideomycetes fungi.</title>
        <authorList>
            <person name="Ohm R.A."/>
            <person name="Feau N."/>
            <person name="Henrissat B."/>
            <person name="Schoch C.L."/>
            <person name="Horwitz B.A."/>
            <person name="Barry K.W."/>
            <person name="Condon B.J."/>
            <person name="Copeland A.C."/>
            <person name="Dhillon B."/>
            <person name="Glaser F."/>
            <person name="Hesse C.N."/>
            <person name="Kosti I."/>
            <person name="LaButti K."/>
            <person name="Lindquist E.A."/>
            <person name="Lucas S."/>
            <person name="Salamov A.A."/>
            <person name="Bradshaw R.E."/>
            <person name="Ciuffetti L."/>
            <person name="Hamelin R.C."/>
            <person name="Kema G.H.J."/>
            <person name="Lawrence C."/>
            <person name="Scott J.A."/>
            <person name="Spatafora J.W."/>
            <person name="Turgeon B.G."/>
            <person name="de Wit P.J.G.M."/>
            <person name="Zhong S."/>
            <person name="Goodwin S.B."/>
            <person name="Grigoriev I.V."/>
        </authorList>
    </citation>
    <scope>NUCLEOTIDE SEQUENCE [LARGE SCALE GENOMIC DNA]</scope>
    <source>
        <strain evidence="3 4">SO2202</strain>
    </source>
</reference>
<dbReference type="eggNOG" id="ENOG502T7IP">
    <property type="taxonomic scope" value="Eukaryota"/>
</dbReference>
<evidence type="ECO:0000313" key="3">
    <source>
        <dbReference type="EMBL" id="EMF16820.1"/>
    </source>
</evidence>
<dbReference type="HOGENOM" id="CLU_432212_0_0_1"/>
<dbReference type="Proteomes" id="UP000016931">
    <property type="component" value="Unassembled WGS sequence"/>
</dbReference>
<feature type="compositionally biased region" description="Basic and acidic residues" evidence="2">
    <location>
        <begin position="7"/>
        <end position="16"/>
    </location>
</feature>
<feature type="compositionally biased region" description="Low complexity" evidence="2">
    <location>
        <begin position="534"/>
        <end position="545"/>
    </location>
</feature>
<feature type="region of interest" description="Disordered" evidence="2">
    <location>
        <begin position="1"/>
        <end position="121"/>
    </location>
</feature>
<feature type="compositionally biased region" description="Basic and acidic residues" evidence="2">
    <location>
        <begin position="162"/>
        <end position="171"/>
    </location>
</feature>
<feature type="compositionally biased region" description="Polar residues" evidence="2">
    <location>
        <begin position="415"/>
        <end position="425"/>
    </location>
</feature>
<feature type="region of interest" description="Disordered" evidence="2">
    <location>
        <begin position="360"/>
        <end position="426"/>
    </location>
</feature>
<feature type="region of interest" description="Disordered" evidence="2">
    <location>
        <begin position="187"/>
        <end position="206"/>
    </location>
</feature>
<dbReference type="RefSeq" id="XP_016764941.1">
    <property type="nucleotide sequence ID" value="XM_016903372.1"/>
</dbReference>
<feature type="compositionally biased region" description="Basic and acidic residues" evidence="2">
    <location>
        <begin position="243"/>
        <end position="280"/>
    </location>
</feature>
<accession>N1QI02</accession>
<dbReference type="GeneID" id="27900509"/>
<sequence>MSTATPSKHDRIERHIQRQRGAGVRSLATSFGFSFGAPHPAPPPQGERSPSSEPPAKRRKSHGSRGPGAGGEDPLGHARYTDAFHANPVGARKAKPRRQFDAIDEEPESSKSSKTEDDSFLKTRVVVKKRGRPAKATLEHVATTEGPASNCAMKRRGSAKTAVHEGHDVRDPAMGATLVVRNASALDSAAPKASNASGNKRGRPRKKLVHDAIVSLAEPIDSFTESKSNQRPKRQAAAAARTRVIEGLKEEDSDITKKRREVHSAHTTRDPMSDERQAKRKEELPISRNAGKLQEAEHTVISHTENEGSLETAAGDLKQHGRAVADSEMTLAPNVSGRPRRNAALAASAKVLSGFAEEATDITKRRRDSSPVSRKKRKREIPVNSKPLTINTLTTTGKADAVCDRPAVPRKRSQATDGTSDSTPTLLDMRRPLAETNSNICPMPQEMMTSDGLQVPGKADVQASIRTETQVASKVSMKAKRQARNPDVSRDAFADPAGSPGNRVEQTEALPLPQEPVLKTKVVAAESRMRTKKSAQAASISPISAPRDEKRRVKPSKIKASRSKLPLGPAATQTAATDGEREENMDWLAQKPEPTKSIRAPIASRTRKAVLCLPDMDLDDLLSNVANFVPRLG</sequence>
<feature type="region of interest" description="Disordered" evidence="2">
    <location>
        <begin position="473"/>
        <end position="516"/>
    </location>
</feature>
<proteinExistence type="inferred from homology"/>
<dbReference type="EMBL" id="KB456260">
    <property type="protein sequence ID" value="EMF16820.1"/>
    <property type="molecule type" value="Genomic_DNA"/>
</dbReference>
<feature type="region of interest" description="Disordered" evidence="2">
    <location>
        <begin position="528"/>
        <end position="582"/>
    </location>
</feature>
<comment type="similarity">
    <text evidence="1">Belongs to the pyrokinin family.</text>
</comment>
<feature type="compositionally biased region" description="Basic and acidic residues" evidence="2">
    <location>
        <begin position="108"/>
        <end position="121"/>
    </location>
</feature>
<evidence type="ECO:0000256" key="2">
    <source>
        <dbReference type="SAM" id="MobiDB-lite"/>
    </source>
</evidence>
<name>N1QI02_SPHMS</name>
<keyword evidence="4" id="KW-1185">Reference proteome</keyword>
<protein>
    <submittedName>
        <fullName evidence="3">Uncharacterized protein</fullName>
    </submittedName>
</protein>
<feature type="region of interest" description="Disordered" evidence="2">
    <location>
        <begin position="146"/>
        <end position="172"/>
    </location>
</feature>
<dbReference type="AlphaFoldDB" id="N1QI02"/>
<feature type="compositionally biased region" description="Basic residues" evidence="2">
    <location>
        <begin position="552"/>
        <end position="562"/>
    </location>
</feature>
<gene>
    <name evidence="3" type="ORF">SEPMUDRAFT_145964</name>
</gene>
<dbReference type="InterPro" id="IPR001484">
    <property type="entry name" value="Pyrokinin_CS"/>
</dbReference>
<feature type="region of interest" description="Disordered" evidence="2">
    <location>
        <begin position="223"/>
        <end position="280"/>
    </location>
</feature>
<dbReference type="OMA" id="HEASDIG"/>
<dbReference type="GO" id="GO:0005184">
    <property type="term" value="F:neuropeptide hormone activity"/>
    <property type="evidence" value="ECO:0007669"/>
    <property type="project" value="InterPro"/>
</dbReference>
<feature type="compositionally biased region" description="Polar residues" evidence="2">
    <location>
        <begin position="386"/>
        <end position="397"/>
    </location>
</feature>
<evidence type="ECO:0000256" key="1">
    <source>
        <dbReference type="ARBA" id="ARBA00007714"/>
    </source>
</evidence>